<dbReference type="SMART" id="SM00112">
    <property type="entry name" value="CA"/>
    <property type="match status" value="5"/>
</dbReference>
<keyword evidence="10" id="KW-1185">Reference proteome</keyword>
<feature type="disulfide bond" evidence="6">
    <location>
        <begin position="648"/>
        <end position="665"/>
    </location>
</feature>
<evidence type="ECO:0000256" key="4">
    <source>
        <dbReference type="ARBA" id="ARBA00023136"/>
    </source>
</evidence>
<feature type="domain" description="Cadherin" evidence="8">
    <location>
        <begin position="180"/>
        <end position="284"/>
    </location>
</feature>
<evidence type="ECO:0000256" key="5">
    <source>
        <dbReference type="PROSITE-ProRule" id="PRU00043"/>
    </source>
</evidence>
<keyword evidence="4" id="KW-0472">Membrane</keyword>
<dbReference type="InterPro" id="IPR000742">
    <property type="entry name" value="EGF"/>
</dbReference>
<dbReference type="InterPro" id="IPR020894">
    <property type="entry name" value="Cadherin_CS"/>
</dbReference>
<comment type="subcellular location">
    <subcellularLocation>
        <location evidence="1">Membrane</location>
    </subcellularLocation>
</comment>
<evidence type="ECO:0000256" key="3">
    <source>
        <dbReference type="ARBA" id="ARBA00022837"/>
    </source>
</evidence>
<dbReference type="Pfam" id="PF00028">
    <property type="entry name" value="Cadherin"/>
    <property type="match status" value="4"/>
</dbReference>
<dbReference type="InterPro" id="IPR039808">
    <property type="entry name" value="Cadherin"/>
</dbReference>
<reference evidence="9 10" key="1">
    <citation type="submission" date="2021-06" db="EMBL/GenBank/DDBJ databases">
        <authorList>
            <person name="Palmer J.M."/>
        </authorList>
    </citation>
    <scope>NUCLEOTIDE SEQUENCE [LARGE SCALE GENOMIC DNA]</scope>
    <source>
        <strain evidence="10">if_2019</strain>
        <tissue evidence="9">Muscle</tissue>
    </source>
</reference>
<sequence length="700" mass="76263">LNSDIVYSLADSADGFFSINEQTGVMTLERPLDRELQSVYELKARASDQGSPRYSSLCEVVVSVLDINDNPPVFEHREYTASLSEDVAVGTQVVRVQAASRDADANGEISYSIISGNEHGMFSVDPHTGDVFVIEALDYEVSHEYYITVEATDGGSPPLSDIASVNINLTDVNDNKPVFSQEIYTTVISEDAELGKTVLTVMAEDSDGPSYNHIHYSIVDGNQGSPFTMDPLRGELKVARQLDRERTSGYMLKVVATDNGVPPLSSSAIINIDISDVNDNPPLFSQANYSLIIQENRPKGTSILQLTVSDRDASHNGPPFTFTIVDGNEGGAFHINQQGVVVTMGVLSRKTKENYLLQAQVSDSGKPQLFSTAFISVHIIEESIYPPAVLPLDIYVSVAGDEYPGGVLGKIHATDQDIYDTLTYNLAPSASPSVDENGALFSVSASDGKIIALRPLDIGHYPLNVTVTDGRFTTPADVNVHIHQAARQALDNSIAVRFGNIAPEEFVGDYWRNFQRALRNIAGVRRSEVHLVSIQPEQGDLDVLLTLERSGSPYQSQEVVFRKLNSSAAVIEEMIGVRIVRVLQKLCAGLDCPLHFCDEVVSLDKSAMSTYSTARLSFVTPRHVRTATCQCDGGRCPVLNNLCENNPCPEGMDCVADPRDTVYSCVCPEGKKGKCSGKNISLFIINPFAHFLLPLILNLM</sequence>
<dbReference type="PROSITE" id="PS50026">
    <property type="entry name" value="EGF_3"/>
    <property type="match status" value="1"/>
</dbReference>
<keyword evidence="6" id="KW-1015">Disulfide bond</keyword>
<feature type="domain" description="Cadherin" evidence="8">
    <location>
        <begin position="75"/>
        <end position="179"/>
    </location>
</feature>
<dbReference type="Gene3D" id="2.60.40.60">
    <property type="entry name" value="Cadherins"/>
    <property type="match status" value="5"/>
</dbReference>
<dbReference type="PROSITE" id="PS00232">
    <property type="entry name" value="CADHERIN_1"/>
    <property type="match status" value="3"/>
</dbReference>
<dbReference type="EMBL" id="JAHRIQ010047883">
    <property type="protein sequence ID" value="MEQ2236844.1"/>
    <property type="molecule type" value="Genomic_DNA"/>
</dbReference>
<keyword evidence="3 5" id="KW-0106">Calcium</keyword>
<feature type="domain" description="Cadherin" evidence="8">
    <location>
        <begin position="285"/>
        <end position="389"/>
    </location>
</feature>
<comment type="caution">
    <text evidence="6">Lacks conserved residue(s) required for the propagation of feature annotation.</text>
</comment>
<dbReference type="PROSITE" id="PS50268">
    <property type="entry name" value="CADHERIN_2"/>
    <property type="match status" value="5"/>
</dbReference>
<evidence type="ECO:0000259" key="8">
    <source>
        <dbReference type="PROSITE" id="PS50268"/>
    </source>
</evidence>
<feature type="domain" description="EGF-like" evidence="7">
    <location>
        <begin position="639"/>
        <end position="676"/>
    </location>
</feature>
<keyword evidence="2" id="KW-0677">Repeat</keyword>
<evidence type="ECO:0000256" key="1">
    <source>
        <dbReference type="ARBA" id="ARBA00004370"/>
    </source>
</evidence>
<organism evidence="9 10">
    <name type="scientific">Ilyodon furcidens</name>
    <name type="common">goldbreast splitfin</name>
    <dbReference type="NCBI Taxonomy" id="33524"/>
    <lineage>
        <taxon>Eukaryota</taxon>
        <taxon>Metazoa</taxon>
        <taxon>Chordata</taxon>
        <taxon>Craniata</taxon>
        <taxon>Vertebrata</taxon>
        <taxon>Euteleostomi</taxon>
        <taxon>Actinopterygii</taxon>
        <taxon>Neopterygii</taxon>
        <taxon>Teleostei</taxon>
        <taxon>Neoteleostei</taxon>
        <taxon>Acanthomorphata</taxon>
        <taxon>Ovalentaria</taxon>
        <taxon>Atherinomorphae</taxon>
        <taxon>Cyprinodontiformes</taxon>
        <taxon>Goodeidae</taxon>
        <taxon>Ilyodon</taxon>
    </lineage>
</organism>
<evidence type="ECO:0000256" key="2">
    <source>
        <dbReference type="ARBA" id="ARBA00022737"/>
    </source>
</evidence>
<evidence type="ECO:0000256" key="6">
    <source>
        <dbReference type="PROSITE-ProRule" id="PRU00076"/>
    </source>
</evidence>
<proteinExistence type="predicted"/>
<comment type="caution">
    <text evidence="9">The sequence shown here is derived from an EMBL/GenBank/DDBJ whole genome shotgun (WGS) entry which is preliminary data.</text>
</comment>
<accession>A0ABV0TVP3</accession>
<dbReference type="PANTHER" id="PTHR24027">
    <property type="entry name" value="CADHERIN-23"/>
    <property type="match status" value="1"/>
</dbReference>
<evidence type="ECO:0000313" key="9">
    <source>
        <dbReference type="EMBL" id="MEQ2236844.1"/>
    </source>
</evidence>
<name>A0ABV0TVP3_9TELE</name>
<protein>
    <submittedName>
        <fullName evidence="9">Long-chain fatty acid transporter fat1</fullName>
    </submittedName>
</protein>
<feature type="domain" description="Cadherin" evidence="8">
    <location>
        <begin position="2"/>
        <end position="74"/>
    </location>
</feature>
<feature type="domain" description="Cadherin" evidence="8">
    <location>
        <begin position="390"/>
        <end position="505"/>
    </location>
</feature>
<dbReference type="CDD" id="cd00054">
    <property type="entry name" value="EGF_CA"/>
    <property type="match status" value="1"/>
</dbReference>
<keyword evidence="6" id="KW-0245">EGF-like domain</keyword>
<dbReference type="Proteomes" id="UP001482620">
    <property type="component" value="Unassembled WGS sequence"/>
</dbReference>
<dbReference type="InterPro" id="IPR015919">
    <property type="entry name" value="Cadherin-like_sf"/>
</dbReference>
<gene>
    <name evidence="9" type="primary">FAT1_2</name>
    <name evidence="9" type="ORF">ILYODFUR_016764</name>
</gene>
<dbReference type="InterPro" id="IPR002126">
    <property type="entry name" value="Cadherin-like_dom"/>
</dbReference>
<dbReference type="CDD" id="cd11304">
    <property type="entry name" value="Cadherin_repeat"/>
    <property type="match status" value="5"/>
</dbReference>
<evidence type="ECO:0000259" key="7">
    <source>
        <dbReference type="PROSITE" id="PS50026"/>
    </source>
</evidence>
<dbReference type="PANTHER" id="PTHR24027:SF438">
    <property type="entry name" value="CADHERIN 23"/>
    <property type="match status" value="1"/>
</dbReference>
<feature type="non-terminal residue" evidence="9">
    <location>
        <position position="1"/>
    </location>
</feature>
<dbReference type="PRINTS" id="PR00205">
    <property type="entry name" value="CADHERIN"/>
</dbReference>
<evidence type="ECO:0000313" key="10">
    <source>
        <dbReference type="Proteomes" id="UP001482620"/>
    </source>
</evidence>
<dbReference type="SUPFAM" id="SSF49313">
    <property type="entry name" value="Cadherin-like"/>
    <property type="match status" value="5"/>
</dbReference>